<gene>
    <name evidence="2" type="ORF">OVA965_LOCUS29405</name>
    <name evidence="3" type="ORF">TMI583_LOCUS30180</name>
</gene>
<organism evidence="2 4">
    <name type="scientific">Didymodactylos carnosus</name>
    <dbReference type="NCBI Taxonomy" id="1234261"/>
    <lineage>
        <taxon>Eukaryota</taxon>
        <taxon>Metazoa</taxon>
        <taxon>Spiralia</taxon>
        <taxon>Gnathifera</taxon>
        <taxon>Rotifera</taxon>
        <taxon>Eurotatoria</taxon>
        <taxon>Bdelloidea</taxon>
        <taxon>Philodinida</taxon>
        <taxon>Philodinidae</taxon>
        <taxon>Didymodactylos</taxon>
    </lineage>
</organism>
<dbReference type="Proteomes" id="UP000682733">
    <property type="component" value="Unassembled WGS sequence"/>
</dbReference>
<proteinExistence type="predicted"/>
<comment type="caution">
    <text evidence="2">The sequence shown here is derived from an EMBL/GenBank/DDBJ whole genome shotgun (WGS) entry which is preliminary data.</text>
</comment>
<evidence type="ECO:0000313" key="3">
    <source>
        <dbReference type="EMBL" id="CAF4130246.1"/>
    </source>
</evidence>
<dbReference type="EMBL" id="CAJOBA010042283">
    <property type="protein sequence ID" value="CAF4130246.1"/>
    <property type="molecule type" value="Genomic_DNA"/>
</dbReference>
<name>A0A8S2EWR1_9BILA</name>
<dbReference type="Proteomes" id="UP000677228">
    <property type="component" value="Unassembled WGS sequence"/>
</dbReference>
<dbReference type="AlphaFoldDB" id="A0A8S2EWR1"/>
<feature type="region of interest" description="Disordered" evidence="1">
    <location>
        <begin position="79"/>
        <end position="124"/>
    </location>
</feature>
<sequence>MDSRYRFSTHLTSPHQDLGQTYTSRYYHRPVLSTPHHRLPRYSMATPSPSHLFTYQHQIPRHRFLSAWDLAPNPTIYLSTQSIGQPTSSTHHHNSSSNVRDNQNLLSGFHQNQSQQPLLTNNGK</sequence>
<reference evidence="2" key="1">
    <citation type="submission" date="2021-02" db="EMBL/GenBank/DDBJ databases">
        <authorList>
            <person name="Nowell W R."/>
        </authorList>
    </citation>
    <scope>NUCLEOTIDE SEQUENCE</scope>
</reference>
<accession>A0A8S2EWR1</accession>
<feature type="compositionally biased region" description="Polar residues" evidence="1">
    <location>
        <begin position="99"/>
        <end position="124"/>
    </location>
</feature>
<protein>
    <submittedName>
        <fullName evidence="2">Uncharacterized protein</fullName>
    </submittedName>
</protein>
<evidence type="ECO:0000313" key="4">
    <source>
        <dbReference type="Proteomes" id="UP000677228"/>
    </source>
</evidence>
<evidence type="ECO:0000256" key="1">
    <source>
        <dbReference type="SAM" id="MobiDB-lite"/>
    </source>
</evidence>
<evidence type="ECO:0000313" key="2">
    <source>
        <dbReference type="EMBL" id="CAF1320309.1"/>
    </source>
</evidence>
<dbReference type="EMBL" id="CAJNOK010020676">
    <property type="protein sequence ID" value="CAF1320309.1"/>
    <property type="molecule type" value="Genomic_DNA"/>
</dbReference>